<evidence type="ECO:0000313" key="3">
    <source>
        <dbReference type="Proteomes" id="UP000250321"/>
    </source>
</evidence>
<gene>
    <name evidence="2" type="ORF">Pyn_28030</name>
</gene>
<evidence type="ECO:0000256" key="1">
    <source>
        <dbReference type="ARBA" id="ARBA00022790"/>
    </source>
</evidence>
<dbReference type="PANTHER" id="PTHR15350:SF5">
    <property type="entry name" value="COP9 SIGNALOSOME COMPLEX SUBUNIT 7"/>
    <property type="match status" value="1"/>
</dbReference>
<dbReference type="PANTHER" id="PTHR15350">
    <property type="entry name" value="COP9 SIGNALOSOME COMPLEX SUBUNIT 7/DENDRITIC CELL PROTEIN GA17"/>
    <property type="match status" value="1"/>
</dbReference>
<sequence>MDVVEYDVLEGTETSMNLDVLCLFSQGTWSDYKSERAKLASSFGDASRLPQLVPDQVLKLKQLTVLTLAETNKA</sequence>
<dbReference type="InterPro" id="IPR045237">
    <property type="entry name" value="COPS7/eIF3m"/>
</dbReference>
<dbReference type="EMBL" id="PJQY01001949">
    <property type="protein sequence ID" value="PQP97969.1"/>
    <property type="molecule type" value="Genomic_DNA"/>
</dbReference>
<dbReference type="AlphaFoldDB" id="A0A314XYF5"/>
<dbReference type="Proteomes" id="UP000250321">
    <property type="component" value="Unassembled WGS sequence"/>
</dbReference>
<dbReference type="OrthoDB" id="1819614at2759"/>
<name>A0A314XYF5_PRUYE</name>
<keyword evidence="3" id="KW-1185">Reference proteome</keyword>
<accession>A0A314XYF5</accession>
<protein>
    <submittedName>
        <fullName evidence="2">COP9 signalosome complex subunit 7 isoform X2</fullName>
    </submittedName>
</protein>
<keyword evidence="1" id="KW-0736">Signalosome</keyword>
<comment type="caution">
    <text evidence="2">The sequence shown here is derived from an EMBL/GenBank/DDBJ whole genome shotgun (WGS) entry which is preliminary data.</text>
</comment>
<organism evidence="2 3">
    <name type="scientific">Prunus yedoensis var. nudiflora</name>
    <dbReference type="NCBI Taxonomy" id="2094558"/>
    <lineage>
        <taxon>Eukaryota</taxon>
        <taxon>Viridiplantae</taxon>
        <taxon>Streptophyta</taxon>
        <taxon>Embryophyta</taxon>
        <taxon>Tracheophyta</taxon>
        <taxon>Spermatophyta</taxon>
        <taxon>Magnoliopsida</taxon>
        <taxon>eudicotyledons</taxon>
        <taxon>Gunneridae</taxon>
        <taxon>Pentapetalae</taxon>
        <taxon>rosids</taxon>
        <taxon>fabids</taxon>
        <taxon>Rosales</taxon>
        <taxon>Rosaceae</taxon>
        <taxon>Amygdaloideae</taxon>
        <taxon>Amygdaleae</taxon>
        <taxon>Prunus</taxon>
    </lineage>
</organism>
<proteinExistence type="predicted"/>
<dbReference type="STRING" id="2094558.A0A314XYF5"/>
<dbReference type="GO" id="GO:0008180">
    <property type="term" value="C:COP9 signalosome"/>
    <property type="evidence" value="ECO:0007669"/>
    <property type="project" value="UniProtKB-KW"/>
</dbReference>
<reference evidence="2 3" key="1">
    <citation type="submission" date="2018-02" db="EMBL/GenBank/DDBJ databases">
        <title>Draft genome of wild Prunus yedoensis var. nudiflora.</title>
        <authorList>
            <person name="Baek S."/>
            <person name="Kim J.-H."/>
            <person name="Choi K."/>
            <person name="Kim G.-B."/>
            <person name="Cho A."/>
            <person name="Jang H."/>
            <person name="Shin C.-H."/>
            <person name="Yu H.-J."/>
            <person name="Mun J.-H."/>
        </authorList>
    </citation>
    <scope>NUCLEOTIDE SEQUENCE [LARGE SCALE GENOMIC DNA]</scope>
    <source>
        <strain evidence="3">cv. Jeju island</strain>
        <tissue evidence="2">Leaf</tissue>
    </source>
</reference>
<evidence type="ECO:0000313" key="2">
    <source>
        <dbReference type="EMBL" id="PQP97969.1"/>
    </source>
</evidence>